<comment type="caution">
    <text evidence="1">The sequence shown here is derived from an EMBL/GenBank/DDBJ whole genome shotgun (WGS) entry which is preliminary data.</text>
</comment>
<proteinExistence type="predicted"/>
<sequence length="93" mass="10987">MHFLPNGSIVQLKGGNKKIMIFGRMQTQADTGKVWDYIACLYPEGLDPNQLYLFNHEQVDQVFFTGYQDMEELAFNQYLQELKQRDLKLHEEE</sequence>
<dbReference type="OrthoDB" id="5124454at2"/>
<reference evidence="1 2" key="1">
    <citation type="submission" date="2019-08" db="EMBL/GenBank/DDBJ databases">
        <title>Genome sequencing of Paenibacillus faecis DSM 23593(T).</title>
        <authorList>
            <person name="Kook J.-K."/>
            <person name="Park S.-N."/>
            <person name="Lim Y.K."/>
        </authorList>
    </citation>
    <scope>NUCLEOTIDE SEQUENCE [LARGE SCALE GENOMIC DNA]</scope>
    <source>
        <strain evidence="1 2">DSM 23593</strain>
    </source>
</reference>
<dbReference type="AlphaFoldDB" id="A0A5D0CLM6"/>
<dbReference type="Proteomes" id="UP000325218">
    <property type="component" value="Unassembled WGS sequence"/>
</dbReference>
<dbReference type="Pfam" id="PF13780">
    <property type="entry name" value="DUF4176"/>
    <property type="match status" value="1"/>
</dbReference>
<organism evidence="1 2">
    <name type="scientific">Paenibacillus faecis</name>
    <dbReference type="NCBI Taxonomy" id="862114"/>
    <lineage>
        <taxon>Bacteria</taxon>
        <taxon>Bacillati</taxon>
        <taxon>Bacillota</taxon>
        <taxon>Bacilli</taxon>
        <taxon>Bacillales</taxon>
        <taxon>Paenibacillaceae</taxon>
        <taxon>Paenibacillus</taxon>
    </lineage>
</organism>
<name>A0A5D0CLM6_9BACL</name>
<keyword evidence="2" id="KW-1185">Reference proteome</keyword>
<gene>
    <name evidence="1" type="ORF">FRY98_23485</name>
</gene>
<accession>A0A5D0CLM6</accession>
<dbReference type="EMBL" id="VSDO01000005">
    <property type="protein sequence ID" value="TYA10748.1"/>
    <property type="molecule type" value="Genomic_DNA"/>
</dbReference>
<protein>
    <submittedName>
        <fullName evidence="1">DUF4176 domain-containing protein</fullName>
    </submittedName>
</protein>
<dbReference type="RefSeq" id="WP_148456703.1">
    <property type="nucleotide sequence ID" value="NZ_VSDO01000005.1"/>
</dbReference>
<evidence type="ECO:0000313" key="2">
    <source>
        <dbReference type="Proteomes" id="UP000325218"/>
    </source>
</evidence>
<dbReference type="InterPro" id="IPR025233">
    <property type="entry name" value="DUF4176"/>
</dbReference>
<evidence type="ECO:0000313" key="1">
    <source>
        <dbReference type="EMBL" id="TYA10748.1"/>
    </source>
</evidence>